<dbReference type="Gene3D" id="3.30.379.10">
    <property type="entry name" value="Chitobiase/beta-hexosaminidase domain 2-like"/>
    <property type="match status" value="1"/>
</dbReference>
<dbReference type="SUPFAM" id="SSF51445">
    <property type="entry name" value="(Trans)glycosidases"/>
    <property type="match status" value="1"/>
</dbReference>
<name>A0A917HZ48_9FLAO</name>
<accession>A0A917HZ48</accession>
<dbReference type="PANTHER" id="PTHR22600">
    <property type="entry name" value="BETA-HEXOSAMINIDASE"/>
    <property type="match status" value="1"/>
</dbReference>
<sequence length="808" mass="92152">MYSKKIINYPLLLAISFIFLFTSCGTKTTTNLNSDISLVPFPKELHLTPEKISVKNGIQVKTTNTDLKLLQKIIDPFFSTKNISTSTSSFSLIPSINSALEKDTYLLTITNSQINLEAGSYTSLAYGTTTLLQLIDENNNLSTGSIKDFPSLAYRGLMLDLSRAWYDVSTVKQIISLCSWYKINYLQMHLTDDALFTFQSDSYPKLASKNSYSKKDLQELNQFAIERGVVLVPEIDVPGHSSGFVRTMPDLFGLKNVASNPYTLNMGNEKVYQALDVLFGEVAEAFPYSPYMHIGGDEVFTEGFESDPLVQNYLKEHQLDNVEELYRHFLVRATDIVKSKGKQPILWSGFEREGKVKIPNDVIIMNWKPADYSPQEMIDDGYSIINASWQPLYVVNNRKWSPETIYNWNPFEWKGFQTPAETKGLIAKKSDKVVGASMEVWEQSQYKAFSSLIDRLPAMSEKIWNSSSTTFDVYSNRVKKTKATIENMVFPFTLDEKGLTFEKNKEPNFSEDMWFSNRLTLSITPLTKDISLRYTLDGSKPNNSSLAYTKPIEITKNTQFSLQAFKNNKPLGQTLLKSYTLVPVEFKIDGLVNQLSPNSWEKHKFIDAMTVTLKSSLKGEIRYTTDNTTPKANSKLYTKPFTIKNSIFLKARLFDKKGNPIGGMRSDEYERLQLEKSLTTNKPVTTSNKFEGGVPALINDGKITRWDHWGAHTNGNNWVVIDLEKEQTVKAFKVYTFWDGYRYYEYTIETSVDNKNWNLVVDRSKNREKSVPEGQLDSITPVKARYIKLRLIRNSSNPGLHLVEFQAF</sequence>
<dbReference type="Proteomes" id="UP000633278">
    <property type="component" value="Unassembled WGS sequence"/>
</dbReference>
<evidence type="ECO:0000256" key="3">
    <source>
        <dbReference type="ARBA" id="ARBA00012663"/>
    </source>
</evidence>
<dbReference type="EMBL" id="BMJW01000001">
    <property type="protein sequence ID" value="GGG96866.1"/>
    <property type="molecule type" value="Genomic_DNA"/>
</dbReference>
<dbReference type="InterPro" id="IPR026876">
    <property type="entry name" value="Fn3_assoc_repeat"/>
</dbReference>
<dbReference type="PROSITE" id="PS50022">
    <property type="entry name" value="FA58C_3"/>
    <property type="match status" value="1"/>
</dbReference>
<dbReference type="InterPro" id="IPR000421">
    <property type="entry name" value="FA58C"/>
</dbReference>
<dbReference type="AlphaFoldDB" id="A0A917HZ48"/>
<evidence type="ECO:0000256" key="2">
    <source>
        <dbReference type="ARBA" id="ARBA00006285"/>
    </source>
</evidence>
<dbReference type="InterPro" id="IPR008979">
    <property type="entry name" value="Galactose-bd-like_sf"/>
</dbReference>
<dbReference type="PANTHER" id="PTHR22600:SF57">
    <property type="entry name" value="BETA-N-ACETYLHEXOSAMINIDASE"/>
    <property type="match status" value="1"/>
</dbReference>
<dbReference type="GO" id="GO:0030203">
    <property type="term" value="P:glycosaminoglycan metabolic process"/>
    <property type="evidence" value="ECO:0007669"/>
    <property type="project" value="TreeGrafter"/>
</dbReference>
<dbReference type="InterPro" id="IPR059177">
    <property type="entry name" value="GH29D-like_dom"/>
</dbReference>
<dbReference type="InterPro" id="IPR015883">
    <property type="entry name" value="Glyco_hydro_20_cat"/>
</dbReference>
<dbReference type="PROSITE" id="PS51257">
    <property type="entry name" value="PROKAR_LIPOPROTEIN"/>
    <property type="match status" value="1"/>
</dbReference>
<proteinExistence type="inferred from homology"/>
<dbReference type="Gene3D" id="3.20.20.80">
    <property type="entry name" value="Glycosidases"/>
    <property type="match status" value="1"/>
</dbReference>
<reference evidence="8" key="2">
    <citation type="submission" date="2020-09" db="EMBL/GenBank/DDBJ databases">
        <authorList>
            <person name="Sun Q."/>
            <person name="Zhou Y."/>
        </authorList>
    </citation>
    <scope>NUCLEOTIDE SEQUENCE</scope>
    <source>
        <strain evidence="8">CGMCC 1.15763</strain>
    </source>
</reference>
<dbReference type="GO" id="GO:0004563">
    <property type="term" value="F:beta-N-acetylhexosaminidase activity"/>
    <property type="evidence" value="ECO:0007669"/>
    <property type="project" value="UniProtKB-EC"/>
</dbReference>
<feature type="domain" description="F5/8 type C" evidence="7">
    <location>
        <begin position="666"/>
        <end position="808"/>
    </location>
</feature>
<feature type="active site" description="Proton donor" evidence="6">
    <location>
        <position position="298"/>
    </location>
</feature>
<gene>
    <name evidence="8" type="ORF">GCM10011416_13450</name>
</gene>
<dbReference type="InterPro" id="IPR029018">
    <property type="entry name" value="Hex-like_dom2"/>
</dbReference>
<comment type="caution">
    <text evidence="8">The sequence shown here is derived from an EMBL/GenBank/DDBJ whole genome shotgun (WGS) entry which is preliminary data.</text>
</comment>
<dbReference type="PRINTS" id="PR00738">
    <property type="entry name" value="GLHYDRLASE20"/>
</dbReference>
<evidence type="ECO:0000256" key="6">
    <source>
        <dbReference type="PIRSR" id="PIRSR625705-1"/>
    </source>
</evidence>
<dbReference type="GO" id="GO:0005975">
    <property type="term" value="P:carbohydrate metabolic process"/>
    <property type="evidence" value="ECO:0007669"/>
    <property type="project" value="InterPro"/>
</dbReference>
<dbReference type="InterPro" id="IPR025705">
    <property type="entry name" value="Beta_hexosaminidase_sua/sub"/>
</dbReference>
<evidence type="ECO:0000313" key="9">
    <source>
        <dbReference type="Proteomes" id="UP000633278"/>
    </source>
</evidence>
<organism evidence="8 9">
    <name type="scientific">Polaribacter pacificus</name>
    <dbReference type="NCBI Taxonomy" id="1775173"/>
    <lineage>
        <taxon>Bacteria</taxon>
        <taxon>Pseudomonadati</taxon>
        <taxon>Bacteroidota</taxon>
        <taxon>Flavobacteriia</taxon>
        <taxon>Flavobacteriales</taxon>
        <taxon>Flavobacteriaceae</taxon>
    </lineage>
</organism>
<keyword evidence="9" id="KW-1185">Reference proteome</keyword>
<dbReference type="EC" id="3.2.1.52" evidence="3"/>
<keyword evidence="4" id="KW-0378">Hydrolase</keyword>
<evidence type="ECO:0000256" key="5">
    <source>
        <dbReference type="ARBA" id="ARBA00023295"/>
    </source>
</evidence>
<comment type="catalytic activity">
    <reaction evidence="1">
        <text>Hydrolysis of terminal non-reducing N-acetyl-D-hexosamine residues in N-acetyl-beta-D-hexosaminides.</text>
        <dbReference type="EC" id="3.2.1.52"/>
    </reaction>
</comment>
<keyword evidence="5" id="KW-0326">Glycosidase</keyword>
<dbReference type="GO" id="GO:0016020">
    <property type="term" value="C:membrane"/>
    <property type="evidence" value="ECO:0007669"/>
    <property type="project" value="TreeGrafter"/>
</dbReference>
<evidence type="ECO:0000256" key="4">
    <source>
        <dbReference type="ARBA" id="ARBA00022801"/>
    </source>
</evidence>
<comment type="similarity">
    <text evidence="2">Belongs to the glycosyl hydrolase 20 family.</text>
</comment>
<dbReference type="SUPFAM" id="SSF49785">
    <property type="entry name" value="Galactose-binding domain-like"/>
    <property type="match status" value="1"/>
</dbReference>
<dbReference type="InterPro" id="IPR015882">
    <property type="entry name" value="HEX_bac_N"/>
</dbReference>
<dbReference type="Pfam" id="PF00728">
    <property type="entry name" value="Glyco_hydro_20"/>
    <property type="match status" value="1"/>
</dbReference>
<dbReference type="RefSeq" id="WP_188598496.1">
    <property type="nucleotide sequence ID" value="NZ_BMJW01000001.1"/>
</dbReference>
<dbReference type="Pfam" id="PF13287">
    <property type="entry name" value="Fn3_assoc"/>
    <property type="match status" value="1"/>
</dbReference>
<dbReference type="Pfam" id="PF00754">
    <property type="entry name" value="F5_F8_type_C"/>
    <property type="match status" value="1"/>
</dbReference>
<evidence type="ECO:0000256" key="1">
    <source>
        <dbReference type="ARBA" id="ARBA00001231"/>
    </source>
</evidence>
<protein>
    <recommendedName>
        <fullName evidence="3">beta-N-acetylhexosaminidase</fullName>
        <ecNumber evidence="3">3.2.1.52</ecNumber>
    </recommendedName>
</protein>
<dbReference type="Pfam" id="PF13290">
    <property type="entry name" value="CHB_HEX_C_1"/>
    <property type="match status" value="1"/>
</dbReference>
<dbReference type="Gene3D" id="2.60.120.260">
    <property type="entry name" value="Galactose-binding domain-like"/>
    <property type="match status" value="1"/>
</dbReference>
<dbReference type="SUPFAM" id="SSF55545">
    <property type="entry name" value="beta-N-acetylhexosaminidase-like domain"/>
    <property type="match status" value="1"/>
</dbReference>
<evidence type="ECO:0000313" key="8">
    <source>
        <dbReference type="EMBL" id="GGG96866.1"/>
    </source>
</evidence>
<reference evidence="8" key="1">
    <citation type="journal article" date="2014" name="Int. J. Syst. Evol. Microbiol.">
        <title>Complete genome sequence of Corynebacterium casei LMG S-19264T (=DSM 44701T), isolated from a smear-ripened cheese.</title>
        <authorList>
            <consortium name="US DOE Joint Genome Institute (JGI-PGF)"/>
            <person name="Walter F."/>
            <person name="Albersmeier A."/>
            <person name="Kalinowski J."/>
            <person name="Ruckert C."/>
        </authorList>
    </citation>
    <scope>NUCLEOTIDE SEQUENCE</scope>
    <source>
        <strain evidence="8">CGMCC 1.15763</strain>
    </source>
</reference>
<dbReference type="Pfam" id="PF02838">
    <property type="entry name" value="Glyco_hydro_20b"/>
    <property type="match status" value="1"/>
</dbReference>
<dbReference type="InterPro" id="IPR017853">
    <property type="entry name" value="GH"/>
</dbReference>
<evidence type="ECO:0000259" key="7">
    <source>
        <dbReference type="PROSITE" id="PS50022"/>
    </source>
</evidence>